<dbReference type="Proteomes" id="UP001634393">
    <property type="component" value="Unassembled WGS sequence"/>
</dbReference>
<evidence type="ECO:0000256" key="1">
    <source>
        <dbReference type="ARBA" id="ARBA00008690"/>
    </source>
</evidence>
<accession>A0ABD3UCG0</accession>
<proteinExistence type="inferred from homology"/>
<dbReference type="Pfam" id="PF11250">
    <property type="entry name" value="FAF"/>
    <property type="match status" value="1"/>
</dbReference>
<comment type="similarity">
    <text evidence="1">Belongs to the fantastic four family.</text>
</comment>
<reference evidence="3 4" key="1">
    <citation type="submission" date="2024-12" db="EMBL/GenBank/DDBJ databases">
        <title>The unique morphological basis and parallel evolutionary history of personate flowers in Penstemon.</title>
        <authorList>
            <person name="Depatie T.H."/>
            <person name="Wessinger C.A."/>
        </authorList>
    </citation>
    <scope>NUCLEOTIDE SEQUENCE [LARGE SCALE GENOMIC DNA]</scope>
    <source>
        <strain evidence="3">WTNN_2</strain>
        <tissue evidence="3">Leaf</tissue>
    </source>
</reference>
<sequence>MQNPELVDYIGMESCFDLESGAVDTTPSPPVGLNNRRHRIRSSTADNNYPPPITCLARTENLPSHMPWVMRKYYGSDGRLIIKEEKVKRHEYFTAHRSNGRLVLNLVPLDDAVEESCREHQNAVEEINGGDDVVDDDDDDPTVEEEGFVECFKCSGGGGFGVAVPAFRPPLHT</sequence>
<dbReference type="InterPro" id="IPR046431">
    <property type="entry name" value="FAF_dom"/>
</dbReference>
<evidence type="ECO:0000259" key="2">
    <source>
        <dbReference type="Pfam" id="PF11250"/>
    </source>
</evidence>
<dbReference type="AlphaFoldDB" id="A0ABD3UCG0"/>
<dbReference type="PANTHER" id="PTHR33155">
    <property type="entry name" value="FANTASTIC FOUR-LIKE PROTEIN (DUF3049)"/>
    <property type="match status" value="1"/>
</dbReference>
<evidence type="ECO:0000313" key="3">
    <source>
        <dbReference type="EMBL" id="KAL3845838.1"/>
    </source>
</evidence>
<feature type="domain" description="FAF" evidence="2">
    <location>
        <begin position="48"/>
        <end position="106"/>
    </location>
</feature>
<name>A0ABD3UCG0_9LAMI</name>
<protein>
    <recommendedName>
        <fullName evidence="2">FAF domain-containing protein</fullName>
    </recommendedName>
</protein>
<gene>
    <name evidence="3" type="ORF">ACJIZ3_003241</name>
</gene>
<comment type="caution">
    <text evidence="3">The sequence shown here is derived from an EMBL/GenBank/DDBJ whole genome shotgun (WGS) entry which is preliminary data.</text>
</comment>
<evidence type="ECO:0000313" key="4">
    <source>
        <dbReference type="Proteomes" id="UP001634393"/>
    </source>
</evidence>
<organism evidence="3 4">
    <name type="scientific">Penstemon smallii</name>
    <dbReference type="NCBI Taxonomy" id="265156"/>
    <lineage>
        <taxon>Eukaryota</taxon>
        <taxon>Viridiplantae</taxon>
        <taxon>Streptophyta</taxon>
        <taxon>Embryophyta</taxon>
        <taxon>Tracheophyta</taxon>
        <taxon>Spermatophyta</taxon>
        <taxon>Magnoliopsida</taxon>
        <taxon>eudicotyledons</taxon>
        <taxon>Gunneridae</taxon>
        <taxon>Pentapetalae</taxon>
        <taxon>asterids</taxon>
        <taxon>lamiids</taxon>
        <taxon>Lamiales</taxon>
        <taxon>Plantaginaceae</taxon>
        <taxon>Cheloneae</taxon>
        <taxon>Penstemon</taxon>
    </lineage>
</organism>
<dbReference type="EMBL" id="JBJXBP010000002">
    <property type="protein sequence ID" value="KAL3845838.1"/>
    <property type="molecule type" value="Genomic_DNA"/>
</dbReference>
<keyword evidence="4" id="KW-1185">Reference proteome</keyword>
<dbReference type="PANTHER" id="PTHR33155:SF75">
    <property type="entry name" value="OS02G0750800 PROTEIN"/>
    <property type="match status" value="1"/>
</dbReference>
<dbReference type="InterPro" id="IPR021410">
    <property type="entry name" value="FAF"/>
</dbReference>